<accession>A0A0M2HN91</accession>
<dbReference type="RefSeq" id="WP_045258205.1">
    <property type="nucleotide sequence ID" value="NZ_JYJB01000010.1"/>
</dbReference>
<dbReference type="Proteomes" id="UP000033900">
    <property type="component" value="Unassembled WGS sequence"/>
</dbReference>
<dbReference type="STRING" id="273678.RS84_02570"/>
<name>A0A0M2HN91_9MICO</name>
<evidence type="ECO:0008006" key="3">
    <source>
        <dbReference type="Google" id="ProtNLM"/>
    </source>
</evidence>
<dbReference type="Gene3D" id="3.20.20.410">
    <property type="entry name" value="Protein of unknown function UPF0759"/>
    <property type="match status" value="1"/>
</dbReference>
<dbReference type="InterPro" id="IPR036520">
    <property type="entry name" value="UPF0759_sf"/>
</dbReference>
<protein>
    <recommendedName>
        <fullName evidence="3">DUF72 domain-containing protein</fullName>
    </recommendedName>
</protein>
<reference evidence="1 2" key="1">
    <citation type="submission" date="2015-02" db="EMBL/GenBank/DDBJ databases">
        <title>Draft genome sequences of ten Microbacterium spp. with emphasis on heavy metal contaminated environments.</title>
        <authorList>
            <person name="Corretto E."/>
        </authorList>
    </citation>
    <scope>NUCLEOTIDE SEQUENCE [LARGE SCALE GENOMIC DNA]</scope>
    <source>
        <strain evidence="1 2">SA35</strain>
    </source>
</reference>
<dbReference type="PANTHER" id="PTHR30348:SF4">
    <property type="entry name" value="DUF72 DOMAIN-CONTAINING PROTEIN"/>
    <property type="match status" value="1"/>
</dbReference>
<dbReference type="AlphaFoldDB" id="A0A0M2HN91"/>
<dbReference type="InterPro" id="IPR002763">
    <property type="entry name" value="DUF72"/>
</dbReference>
<comment type="caution">
    <text evidence="1">The sequence shown here is derived from an EMBL/GenBank/DDBJ whole genome shotgun (WGS) entry which is preliminary data.</text>
</comment>
<dbReference type="SUPFAM" id="SSF117396">
    <property type="entry name" value="TM1631-like"/>
    <property type="match status" value="1"/>
</dbReference>
<sequence>MSSSRRAGTVRVGVSGWRYPRWRSDFYPKGLPQRRELEYIGEHLRTVELNGSFYSLQRPSSYQRWRSEVPDDFIFSVKGSRYVTHMLRLNNIEQALANFFASGLLALGPQLGPLLWQLPERLRFDAELLESFLTVLPATTGDALQLARRHDARLEGRAWLDIEADVPLRHALEPRSATWGEPQSLRMLQRRGVALVAADTAGRWPRFDALTADFAYVRLHGAEMLYHSAYTTAQLHEWAHLVTAWADGSGAGDGRPRDVYVYFDNDARGHAPYDAAALAALVDERRA</sequence>
<dbReference type="EMBL" id="JYJB01000010">
    <property type="protein sequence ID" value="KJL45951.1"/>
    <property type="molecule type" value="Genomic_DNA"/>
</dbReference>
<proteinExistence type="predicted"/>
<dbReference type="OrthoDB" id="9780310at2"/>
<organism evidence="1 2">
    <name type="scientific">Microbacterium hydrocarbonoxydans</name>
    <dbReference type="NCBI Taxonomy" id="273678"/>
    <lineage>
        <taxon>Bacteria</taxon>
        <taxon>Bacillati</taxon>
        <taxon>Actinomycetota</taxon>
        <taxon>Actinomycetes</taxon>
        <taxon>Micrococcales</taxon>
        <taxon>Microbacteriaceae</taxon>
        <taxon>Microbacterium</taxon>
    </lineage>
</organism>
<keyword evidence="2" id="KW-1185">Reference proteome</keyword>
<dbReference type="PATRIC" id="fig|273678.4.peg.2573"/>
<gene>
    <name evidence="1" type="ORF">RS84_02570</name>
</gene>
<evidence type="ECO:0000313" key="1">
    <source>
        <dbReference type="EMBL" id="KJL45951.1"/>
    </source>
</evidence>
<dbReference type="Pfam" id="PF01904">
    <property type="entry name" value="DUF72"/>
    <property type="match status" value="1"/>
</dbReference>
<evidence type="ECO:0000313" key="2">
    <source>
        <dbReference type="Proteomes" id="UP000033900"/>
    </source>
</evidence>
<dbReference type="PANTHER" id="PTHR30348">
    <property type="entry name" value="UNCHARACTERIZED PROTEIN YECE"/>
    <property type="match status" value="1"/>
</dbReference>